<dbReference type="EMBL" id="JBBMFJ010000056">
    <property type="protein sequence ID" value="MEQ2564569.1"/>
    <property type="molecule type" value="Genomic_DNA"/>
</dbReference>
<name>A0ABV1HR35_9FIRM</name>
<gene>
    <name evidence="1" type="ORF">WMO41_15585</name>
</gene>
<dbReference type="RefSeq" id="WP_349230552.1">
    <property type="nucleotide sequence ID" value="NZ_JBBMFJ010000056.1"/>
</dbReference>
<reference evidence="1 2" key="1">
    <citation type="submission" date="2024-03" db="EMBL/GenBank/DDBJ databases">
        <title>Human intestinal bacterial collection.</title>
        <authorList>
            <person name="Pauvert C."/>
            <person name="Hitch T.C.A."/>
            <person name="Clavel T."/>
        </authorList>
    </citation>
    <scope>NUCLEOTIDE SEQUENCE [LARGE SCALE GENOMIC DNA]</scope>
    <source>
        <strain evidence="1 2">CLA-AP-H27</strain>
    </source>
</reference>
<protein>
    <submittedName>
        <fullName evidence="1">Uncharacterized protein</fullName>
    </submittedName>
</protein>
<organism evidence="1 2">
    <name type="scientific">Ventrimonas faecis</name>
    <dbReference type="NCBI Taxonomy" id="3133170"/>
    <lineage>
        <taxon>Bacteria</taxon>
        <taxon>Bacillati</taxon>
        <taxon>Bacillota</taxon>
        <taxon>Clostridia</taxon>
        <taxon>Lachnospirales</taxon>
        <taxon>Lachnospiraceae</taxon>
        <taxon>Ventrimonas</taxon>
    </lineage>
</organism>
<accession>A0ABV1HR35</accession>
<dbReference type="Proteomes" id="UP001437460">
    <property type="component" value="Unassembled WGS sequence"/>
</dbReference>
<evidence type="ECO:0000313" key="1">
    <source>
        <dbReference type="EMBL" id="MEQ2564569.1"/>
    </source>
</evidence>
<comment type="caution">
    <text evidence="1">The sequence shown here is derived from an EMBL/GenBank/DDBJ whole genome shotgun (WGS) entry which is preliminary data.</text>
</comment>
<evidence type="ECO:0000313" key="2">
    <source>
        <dbReference type="Proteomes" id="UP001437460"/>
    </source>
</evidence>
<keyword evidence="2" id="KW-1185">Reference proteome</keyword>
<sequence length="45" mass="5072">MGEWRKEWNGGWDVMDEGLLSVGDLSRQQVPFYGFLRNPALTAGS</sequence>
<proteinExistence type="predicted"/>